<protein>
    <submittedName>
        <fullName evidence="1">Uncharacterized protein</fullName>
    </submittedName>
</protein>
<dbReference type="EMBL" id="CP037452">
    <property type="protein sequence ID" value="QDV54004.1"/>
    <property type="molecule type" value="Genomic_DNA"/>
</dbReference>
<gene>
    <name evidence="1" type="ORF">Enr17x_60870</name>
</gene>
<keyword evidence="2" id="KW-1185">Reference proteome</keyword>
<sequence>MITDKSKLKGTCYFEILPGRFLGQFWNLQSVYFEEQHFSFIEFFLLRRCPKYDHYAFTDINQTLWEEILNDLQQLRKNIQQRSQGSISQDDFSLMISSGNIQFPKEKPESMTALSNMLNDFIKWVQDTLKSHDSIAVLGL</sequence>
<dbReference type="KEGG" id="gfm:Enr17x_60870"/>
<evidence type="ECO:0000313" key="2">
    <source>
        <dbReference type="Proteomes" id="UP000318313"/>
    </source>
</evidence>
<dbReference type="AlphaFoldDB" id="A0A518ILN7"/>
<name>A0A518ILN7_9PLAN</name>
<reference evidence="1 2" key="1">
    <citation type="submission" date="2019-03" db="EMBL/GenBank/DDBJ databases">
        <title>Deep-cultivation of Planctomycetes and their phenomic and genomic characterization uncovers novel biology.</title>
        <authorList>
            <person name="Wiegand S."/>
            <person name="Jogler M."/>
            <person name="Boedeker C."/>
            <person name="Pinto D."/>
            <person name="Vollmers J."/>
            <person name="Rivas-Marin E."/>
            <person name="Kohn T."/>
            <person name="Peeters S.H."/>
            <person name="Heuer A."/>
            <person name="Rast P."/>
            <person name="Oberbeckmann S."/>
            <person name="Bunk B."/>
            <person name="Jeske O."/>
            <person name="Meyerdierks A."/>
            <person name="Storesund J.E."/>
            <person name="Kallscheuer N."/>
            <person name="Luecker S."/>
            <person name="Lage O.M."/>
            <person name="Pohl T."/>
            <person name="Merkel B.J."/>
            <person name="Hornburger P."/>
            <person name="Mueller R.-W."/>
            <person name="Bruemmer F."/>
            <person name="Labrenz M."/>
            <person name="Spormann A.M."/>
            <person name="Op den Camp H."/>
            <person name="Overmann J."/>
            <person name="Amann R."/>
            <person name="Jetten M.S.M."/>
            <person name="Mascher T."/>
            <person name="Medema M.H."/>
            <person name="Devos D.P."/>
            <person name="Kaster A.-K."/>
            <person name="Ovreas L."/>
            <person name="Rohde M."/>
            <person name="Galperin M.Y."/>
            <person name="Jogler C."/>
        </authorList>
    </citation>
    <scope>NUCLEOTIDE SEQUENCE [LARGE SCALE GENOMIC DNA]</scope>
    <source>
        <strain evidence="1 2">Enr17</strain>
    </source>
</reference>
<dbReference type="Proteomes" id="UP000318313">
    <property type="component" value="Chromosome"/>
</dbReference>
<accession>A0A518ILN7</accession>
<organism evidence="1 2">
    <name type="scientific">Gimesia fumaroli</name>
    <dbReference type="NCBI Taxonomy" id="2527976"/>
    <lineage>
        <taxon>Bacteria</taxon>
        <taxon>Pseudomonadati</taxon>
        <taxon>Planctomycetota</taxon>
        <taxon>Planctomycetia</taxon>
        <taxon>Planctomycetales</taxon>
        <taxon>Planctomycetaceae</taxon>
        <taxon>Gimesia</taxon>
    </lineage>
</organism>
<proteinExistence type="predicted"/>
<evidence type="ECO:0000313" key="1">
    <source>
        <dbReference type="EMBL" id="QDV54004.1"/>
    </source>
</evidence>